<dbReference type="Proteomes" id="UP001604336">
    <property type="component" value="Unassembled WGS sequence"/>
</dbReference>
<reference evidence="2" key="1">
    <citation type="submission" date="2024-07" db="EMBL/GenBank/DDBJ databases">
        <title>Two chromosome-level genome assemblies of Korean endemic species Abeliophyllum distichum and Forsythia ovata (Oleaceae).</title>
        <authorList>
            <person name="Jang H."/>
        </authorList>
    </citation>
    <scope>NUCLEOTIDE SEQUENCE [LARGE SCALE GENOMIC DNA]</scope>
</reference>
<evidence type="ECO:0000313" key="2">
    <source>
        <dbReference type="Proteomes" id="UP001604336"/>
    </source>
</evidence>
<gene>
    <name evidence="1" type="ORF">Adt_31472</name>
</gene>
<name>A0ABD1RFF9_9LAMI</name>
<protein>
    <submittedName>
        <fullName evidence="1">Uncharacterized protein</fullName>
    </submittedName>
</protein>
<sequence>MMARLASKKLRDLASGSFEDYKQKKFKEDLCREENREEADKVGVIEIDESVGAAEGEVLLSRKKKVRVSFQAKKKMAEVMDKYTICSPPPLQWTLSVTATGEVVLESPPKLPQPSGGSSGRSYDLKRKLRELIRLSGARIPDDSVWNLSFIRL</sequence>
<comment type="caution">
    <text evidence="1">The sequence shown here is derived from an EMBL/GenBank/DDBJ whole genome shotgun (WGS) entry which is preliminary data.</text>
</comment>
<dbReference type="AlphaFoldDB" id="A0ABD1RFF9"/>
<proteinExistence type="predicted"/>
<dbReference type="EMBL" id="JBFOLK010000009">
    <property type="protein sequence ID" value="KAL2486716.1"/>
    <property type="molecule type" value="Genomic_DNA"/>
</dbReference>
<organism evidence="1 2">
    <name type="scientific">Abeliophyllum distichum</name>
    <dbReference type="NCBI Taxonomy" id="126358"/>
    <lineage>
        <taxon>Eukaryota</taxon>
        <taxon>Viridiplantae</taxon>
        <taxon>Streptophyta</taxon>
        <taxon>Embryophyta</taxon>
        <taxon>Tracheophyta</taxon>
        <taxon>Spermatophyta</taxon>
        <taxon>Magnoliopsida</taxon>
        <taxon>eudicotyledons</taxon>
        <taxon>Gunneridae</taxon>
        <taxon>Pentapetalae</taxon>
        <taxon>asterids</taxon>
        <taxon>lamiids</taxon>
        <taxon>Lamiales</taxon>
        <taxon>Oleaceae</taxon>
        <taxon>Forsythieae</taxon>
        <taxon>Abeliophyllum</taxon>
    </lineage>
</organism>
<accession>A0ABD1RFF9</accession>
<keyword evidence="2" id="KW-1185">Reference proteome</keyword>
<evidence type="ECO:0000313" key="1">
    <source>
        <dbReference type="EMBL" id="KAL2486716.1"/>
    </source>
</evidence>